<name>A0A5N8WGI9_9ACTN</name>
<comment type="caution">
    <text evidence="1">The sequence shown here is derived from an EMBL/GenBank/DDBJ whole genome shotgun (WGS) entry which is preliminary data.</text>
</comment>
<protein>
    <submittedName>
        <fullName evidence="1">Uncharacterized protein</fullName>
    </submittedName>
</protein>
<evidence type="ECO:0000313" key="2">
    <source>
        <dbReference type="Proteomes" id="UP000326979"/>
    </source>
</evidence>
<gene>
    <name evidence="1" type="ORF">FNH04_38675</name>
</gene>
<reference evidence="1 2" key="1">
    <citation type="submission" date="2019-07" db="EMBL/GenBank/DDBJ databases">
        <title>New species of Amycolatopsis and Streptomyces.</title>
        <authorList>
            <person name="Duangmal K."/>
            <person name="Teo W.F.A."/>
            <person name="Lipun K."/>
        </authorList>
    </citation>
    <scope>NUCLEOTIDE SEQUENCE [LARGE SCALE GENOMIC DNA]</scope>
    <source>
        <strain evidence="1 2">TISTR 2346</strain>
    </source>
</reference>
<accession>A0A5N8WGI9</accession>
<dbReference type="AlphaFoldDB" id="A0A5N8WGI9"/>
<dbReference type="OrthoDB" id="3190266at2"/>
<dbReference type="EMBL" id="VJZE01000480">
    <property type="protein sequence ID" value="MPY45618.1"/>
    <property type="molecule type" value="Genomic_DNA"/>
</dbReference>
<organism evidence="1 2">
    <name type="scientific">Streptomyces phyllanthi</name>
    <dbReference type="NCBI Taxonomy" id="1803180"/>
    <lineage>
        <taxon>Bacteria</taxon>
        <taxon>Bacillati</taxon>
        <taxon>Actinomycetota</taxon>
        <taxon>Actinomycetes</taxon>
        <taxon>Kitasatosporales</taxon>
        <taxon>Streptomycetaceae</taxon>
        <taxon>Streptomyces</taxon>
    </lineage>
</organism>
<keyword evidence="2" id="KW-1185">Reference proteome</keyword>
<sequence>MNTPSSSTGQPARGLPRVAVVIRASEDVLGSLWVAFPDEAAATDCGPTLPVAARVAAPL</sequence>
<evidence type="ECO:0000313" key="1">
    <source>
        <dbReference type="EMBL" id="MPY45618.1"/>
    </source>
</evidence>
<dbReference type="Proteomes" id="UP000326979">
    <property type="component" value="Unassembled WGS sequence"/>
</dbReference>
<proteinExistence type="predicted"/>